<organism evidence="2 3">
    <name type="scientific">Emericella nidulans (strain FGSC A4 / ATCC 38163 / CBS 112.46 / NRRL 194 / M139)</name>
    <name type="common">Aspergillus nidulans</name>
    <dbReference type="NCBI Taxonomy" id="227321"/>
    <lineage>
        <taxon>Eukaryota</taxon>
        <taxon>Fungi</taxon>
        <taxon>Dikarya</taxon>
        <taxon>Ascomycota</taxon>
        <taxon>Pezizomycotina</taxon>
        <taxon>Eurotiomycetes</taxon>
        <taxon>Eurotiomycetidae</taxon>
        <taxon>Eurotiales</taxon>
        <taxon>Aspergillaceae</taxon>
        <taxon>Aspergillus</taxon>
        <taxon>Aspergillus subgen. Nidulantes</taxon>
    </lineage>
</organism>
<reference evidence="3" key="2">
    <citation type="journal article" date="2009" name="Fungal Genet. Biol.">
        <title>The 2008 update of the Aspergillus nidulans genome annotation: a community effort.</title>
        <authorList>
            <person name="Wortman J.R."/>
            <person name="Gilsenan J.M."/>
            <person name="Joardar V."/>
            <person name="Deegan J."/>
            <person name="Clutterbuck J."/>
            <person name="Andersen M.R."/>
            <person name="Archer D."/>
            <person name="Bencina M."/>
            <person name="Braus G."/>
            <person name="Coutinho P."/>
            <person name="von Dohren H."/>
            <person name="Doonan J."/>
            <person name="Driessen A.J."/>
            <person name="Durek P."/>
            <person name="Espeso E."/>
            <person name="Fekete E."/>
            <person name="Flipphi M."/>
            <person name="Estrada C.G."/>
            <person name="Geysens S."/>
            <person name="Goldman G."/>
            <person name="de Groot P.W."/>
            <person name="Hansen K."/>
            <person name="Harris S.D."/>
            <person name="Heinekamp T."/>
            <person name="Helmstaedt K."/>
            <person name="Henrissat B."/>
            <person name="Hofmann G."/>
            <person name="Homan T."/>
            <person name="Horio T."/>
            <person name="Horiuchi H."/>
            <person name="James S."/>
            <person name="Jones M."/>
            <person name="Karaffa L."/>
            <person name="Karanyi Z."/>
            <person name="Kato M."/>
            <person name="Keller N."/>
            <person name="Kelly D.E."/>
            <person name="Kiel J.A."/>
            <person name="Kim J.M."/>
            <person name="van der Klei I.J."/>
            <person name="Klis F.M."/>
            <person name="Kovalchuk A."/>
            <person name="Krasevec N."/>
            <person name="Kubicek C.P."/>
            <person name="Liu B."/>
            <person name="Maccabe A."/>
            <person name="Meyer V."/>
            <person name="Mirabito P."/>
            <person name="Miskei M."/>
            <person name="Mos M."/>
            <person name="Mullins J."/>
            <person name="Nelson D.R."/>
            <person name="Nielsen J."/>
            <person name="Oakley B.R."/>
            <person name="Osmani S.A."/>
            <person name="Pakula T."/>
            <person name="Paszewski A."/>
            <person name="Paulsen I."/>
            <person name="Pilsyk S."/>
            <person name="Pocsi I."/>
            <person name="Punt P.J."/>
            <person name="Ram A.F."/>
            <person name="Ren Q."/>
            <person name="Robellet X."/>
            <person name="Robson G."/>
            <person name="Seiboth B."/>
            <person name="van Solingen P."/>
            <person name="Specht T."/>
            <person name="Sun J."/>
            <person name="Taheri-Talesh N."/>
            <person name="Takeshita N."/>
            <person name="Ussery D."/>
            <person name="vanKuyk P.A."/>
            <person name="Visser H."/>
            <person name="van de Vondervoort P.J."/>
            <person name="de Vries R.P."/>
            <person name="Walton J."/>
            <person name="Xiang X."/>
            <person name="Xiong Y."/>
            <person name="Zeng A.P."/>
            <person name="Brandt B.W."/>
            <person name="Cornell M.J."/>
            <person name="van den Hondel C.A."/>
            <person name="Visser J."/>
            <person name="Oliver S.G."/>
            <person name="Turner G."/>
        </authorList>
    </citation>
    <scope>GENOME REANNOTATION</scope>
    <source>
        <strain evidence="3">FGSC A4 / ATCC 38163 / CBS 112.46 / NRRL 194 / M139</strain>
    </source>
</reference>
<feature type="compositionally biased region" description="Basic and acidic residues" evidence="1">
    <location>
        <begin position="19"/>
        <end position="34"/>
    </location>
</feature>
<evidence type="ECO:0000313" key="3">
    <source>
        <dbReference type="Proteomes" id="UP000000560"/>
    </source>
</evidence>
<dbReference type="KEGG" id="ani:ANIA_11432"/>
<dbReference type="AlphaFoldDB" id="C8V420"/>
<proteinExistence type="predicted"/>
<feature type="region of interest" description="Disordered" evidence="1">
    <location>
        <begin position="19"/>
        <end position="45"/>
    </location>
</feature>
<keyword evidence="3" id="KW-1185">Reference proteome</keyword>
<evidence type="ECO:0000256" key="1">
    <source>
        <dbReference type="SAM" id="MobiDB-lite"/>
    </source>
</evidence>
<name>C8V420_EMENI</name>
<protein>
    <submittedName>
        <fullName evidence="2">Uncharacterized protein</fullName>
    </submittedName>
</protein>
<dbReference type="Proteomes" id="UP000000560">
    <property type="component" value="Chromosome II"/>
</dbReference>
<dbReference type="HOGENOM" id="CLU_2793955_0_0_1"/>
<dbReference type="RefSeq" id="XP_050467317.1">
    <property type="nucleotide sequence ID" value="XM_050611272.1"/>
</dbReference>
<accession>C8V420</accession>
<reference evidence="3" key="1">
    <citation type="journal article" date="2005" name="Nature">
        <title>Sequencing of Aspergillus nidulans and comparative analysis with A. fumigatus and A. oryzae.</title>
        <authorList>
            <person name="Galagan J.E."/>
            <person name="Calvo S.E."/>
            <person name="Cuomo C."/>
            <person name="Ma L.J."/>
            <person name="Wortman J.R."/>
            <person name="Batzoglou S."/>
            <person name="Lee S.I."/>
            <person name="Basturkmen M."/>
            <person name="Spevak C.C."/>
            <person name="Clutterbuck J."/>
            <person name="Kapitonov V."/>
            <person name="Jurka J."/>
            <person name="Scazzocchio C."/>
            <person name="Farman M."/>
            <person name="Butler J."/>
            <person name="Purcell S."/>
            <person name="Harris S."/>
            <person name="Braus G.H."/>
            <person name="Draht O."/>
            <person name="Busch S."/>
            <person name="D'Enfert C."/>
            <person name="Bouchier C."/>
            <person name="Goldman G.H."/>
            <person name="Bell-Pedersen D."/>
            <person name="Griffiths-Jones S."/>
            <person name="Doonan J.H."/>
            <person name="Yu J."/>
            <person name="Vienken K."/>
            <person name="Pain A."/>
            <person name="Freitag M."/>
            <person name="Selker E.U."/>
            <person name="Archer D.B."/>
            <person name="Penalva M.A."/>
            <person name="Oakley B.R."/>
            <person name="Momany M."/>
            <person name="Tanaka T."/>
            <person name="Kumagai T."/>
            <person name="Asai K."/>
            <person name="Machida M."/>
            <person name="Nierman W.C."/>
            <person name="Denning D.W."/>
            <person name="Caddick M."/>
            <person name="Hynes M."/>
            <person name="Paoletti M."/>
            <person name="Fischer R."/>
            <person name="Miller B."/>
            <person name="Dyer P."/>
            <person name="Sachs M.S."/>
            <person name="Osmani S.A."/>
            <person name="Birren B.W."/>
        </authorList>
    </citation>
    <scope>NUCLEOTIDE SEQUENCE [LARGE SCALE GENOMIC DNA]</scope>
    <source>
        <strain evidence="3">FGSC A4 / ATCC 38163 / CBS 112.46 / NRRL 194 / M139</strain>
    </source>
</reference>
<dbReference type="InParanoid" id="C8V420"/>
<gene>
    <name evidence="2" type="ORF">ANIA_11432</name>
</gene>
<evidence type="ECO:0000313" key="2">
    <source>
        <dbReference type="EMBL" id="CBF74376.1"/>
    </source>
</evidence>
<dbReference type="EMBL" id="BN001302">
    <property type="protein sequence ID" value="CBF74376.1"/>
    <property type="molecule type" value="Genomic_DNA"/>
</dbReference>
<dbReference type="VEuPathDB" id="FungiDB:AN11432"/>
<sequence>MYNEPSLMQRPEVLLRSDKLAKPRVENQRAAVREGDDESGFDAKEDKRLSERLAGPMKAGKVLKLVFD</sequence>
<dbReference type="GeneID" id="74897018"/>